<dbReference type="Pfam" id="PF05763">
    <property type="entry name" value="DUF835"/>
    <property type="match status" value="1"/>
</dbReference>
<dbReference type="AlphaFoldDB" id="A0A9E7SNF6"/>
<dbReference type="RefSeq" id="WP_253304273.1">
    <property type="nucleotide sequence ID" value="NZ_CP099582.1"/>
</dbReference>
<feature type="domain" description="DUF835" evidence="2">
    <location>
        <begin position="233"/>
        <end position="364"/>
    </location>
</feature>
<evidence type="ECO:0000313" key="4">
    <source>
        <dbReference type="Proteomes" id="UP001055732"/>
    </source>
</evidence>
<keyword evidence="1" id="KW-1133">Transmembrane helix</keyword>
<feature type="transmembrane region" description="Helical" evidence="1">
    <location>
        <begin position="95"/>
        <end position="112"/>
    </location>
</feature>
<keyword evidence="1" id="KW-0472">Membrane</keyword>
<sequence>MVNYQLIGMFEGAIVLIADLLAFGLILRVYLKNRRKSALYLSLTWLFDFLLVLTYNAGNPYIASILVILVSILFFLGSINLIWEENNGLQLDPTKISKFLALALALTIYTVLVDYTADSKATGFASLLSSHSVAAFFFVIAGLQIGEIEEIYGKKIAYLKGALILFGLHLLPIPLIYINPSEVYPLIGYGISMVLIVMLTSLTIKLASSEQFLKLKTMEIHEVEIEPGVKIINSEKYKRIKEKLKDAPVLAFVRTLTNIPETWTYYFVTTATKESGVEAIPPTNLEKMTELSYKYLKAIEEAGGRGIIIIDCLEYLVMYNEFTSVIKFLNRLKDFVVSHKGTLILVAEKEAFEDQQWALLTRLLEENE</sequence>
<dbReference type="EMBL" id="CP099582">
    <property type="protein sequence ID" value="USS40316.1"/>
    <property type="molecule type" value="Genomic_DNA"/>
</dbReference>
<feature type="transmembrane region" description="Helical" evidence="1">
    <location>
        <begin position="6"/>
        <end position="31"/>
    </location>
</feature>
<feature type="transmembrane region" description="Helical" evidence="1">
    <location>
        <begin position="183"/>
        <end position="204"/>
    </location>
</feature>
<evidence type="ECO:0000259" key="2">
    <source>
        <dbReference type="Pfam" id="PF05763"/>
    </source>
</evidence>
<keyword evidence="4" id="KW-1185">Reference proteome</keyword>
<name>A0A9E7SNF6_THEAG</name>
<dbReference type="Proteomes" id="UP001055732">
    <property type="component" value="Chromosome"/>
</dbReference>
<gene>
    <name evidence="3" type="ORF">NF865_08310</name>
</gene>
<organism evidence="3 4">
    <name type="scientific">Thermococcus aggregans</name>
    <dbReference type="NCBI Taxonomy" id="110163"/>
    <lineage>
        <taxon>Archaea</taxon>
        <taxon>Methanobacteriati</taxon>
        <taxon>Methanobacteriota</taxon>
        <taxon>Thermococci</taxon>
        <taxon>Thermococcales</taxon>
        <taxon>Thermococcaceae</taxon>
        <taxon>Thermococcus</taxon>
    </lineage>
</organism>
<dbReference type="PANTHER" id="PTHR33531:SF7">
    <property type="entry name" value="HYPOTHETICAL MEMBRANE PROTEIN, CONSERVED"/>
    <property type="match status" value="1"/>
</dbReference>
<keyword evidence="1" id="KW-0812">Transmembrane</keyword>
<protein>
    <submittedName>
        <fullName evidence="3">DUF835 domain-containing protein</fullName>
    </submittedName>
</protein>
<accession>A0A9E7SNF6</accession>
<reference evidence="3" key="1">
    <citation type="journal article" date="1998" name="Int. J. Syst. Bacteriol. 48 Pt">
        <title>Thermococcus guaymasensis sp. nov. and Thermococcus aggregans sp. nov., two novel thermophilic archaea isolated from the Guaymas Basin hydrothermal vent site.</title>
        <authorList>
            <person name="Canganella F."/>
            <person name="Jones W.J."/>
            <person name="Gambacorta A."/>
            <person name="Antranikian G."/>
        </authorList>
    </citation>
    <scope>NUCLEOTIDE SEQUENCE</scope>
    <source>
        <strain evidence="3">TY</strain>
    </source>
</reference>
<feature type="transmembrane region" description="Helical" evidence="1">
    <location>
        <begin position="38"/>
        <end position="55"/>
    </location>
</feature>
<dbReference type="PANTHER" id="PTHR33531">
    <property type="entry name" value="RUBRERYTHRIN SUBFAMILY"/>
    <property type="match status" value="1"/>
</dbReference>
<dbReference type="KEGG" id="tagg:NF865_08310"/>
<reference evidence="3" key="2">
    <citation type="submission" date="2022-06" db="EMBL/GenBank/DDBJ databases">
        <authorList>
            <person name="Park Y.-J."/>
        </authorList>
    </citation>
    <scope>NUCLEOTIDE SEQUENCE</scope>
    <source>
        <strain evidence="3">TY</strain>
    </source>
</reference>
<feature type="transmembrane region" description="Helical" evidence="1">
    <location>
        <begin position="124"/>
        <end position="145"/>
    </location>
</feature>
<feature type="transmembrane region" description="Helical" evidence="1">
    <location>
        <begin position="157"/>
        <end position="177"/>
    </location>
</feature>
<evidence type="ECO:0000313" key="3">
    <source>
        <dbReference type="EMBL" id="USS40316.1"/>
    </source>
</evidence>
<proteinExistence type="predicted"/>
<feature type="transmembrane region" description="Helical" evidence="1">
    <location>
        <begin position="61"/>
        <end position="83"/>
    </location>
</feature>
<dbReference type="InterPro" id="IPR008553">
    <property type="entry name" value="DUF835"/>
</dbReference>
<evidence type="ECO:0000256" key="1">
    <source>
        <dbReference type="SAM" id="Phobius"/>
    </source>
</evidence>